<organism evidence="1 2">
    <name type="scientific">Streptomyces zagrosensis</name>
    <dbReference type="NCBI Taxonomy" id="1042984"/>
    <lineage>
        <taxon>Bacteria</taxon>
        <taxon>Bacillati</taxon>
        <taxon>Actinomycetota</taxon>
        <taxon>Actinomycetes</taxon>
        <taxon>Kitasatosporales</taxon>
        <taxon>Streptomycetaceae</taxon>
        <taxon>Streptomyces</taxon>
    </lineage>
</organism>
<reference evidence="1 2" key="1">
    <citation type="submission" date="2020-08" db="EMBL/GenBank/DDBJ databases">
        <title>Genomic Encyclopedia of Type Strains, Phase III (KMG-III): the genomes of soil and plant-associated and newly described type strains.</title>
        <authorList>
            <person name="Whitman W."/>
        </authorList>
    </citation>
    <scope>NUCLEOTIDE SEQUENCE [LARGE SCALE GENOMIC DNA]</scope>
    <source>
        <strain evidence="1 2">CECT 8305</strain>
    </source>
</reference>
<gene>
    <name evidence="1" type="ORF">FHS42_007240</name>
</gene>
<evidence type="ECO:0000313" key="1">
    <source>
        <dbReference type="EMBL" id="MBB5940142.1"/>
    </source>
</evidence>
<evidence type="ECO:0000313" key="2">
    <source>
        <dbReference type="Proteomes" id="UP000588098"/>
    </source>
</evidence>
<dbReference type="Proteomes" id="UP000588098">
    <property type="component" value="Unassembled WGS sequence"/>
</dbReference>
<sequence>MSPLPPHWQTSYGALGYHVFCLGDGHECLAAADDSHTVAEVDVWMATHREGTGHARFRVSTYGTYDLGEGEPPPPLPTVAPAFRLLAAVALARTNDLWVRGYGRALSCLNKQVP</sequence>
<protein>
    <submittedName>
        <fullName evidence="1">Uncharacterized protein</fullName>
    </submittedName>
</protein>
<dbReference type="AlphaFoldDB" id="A0A7W9V2N1"/>
<accession>A0A7W9V2N1</accession>
<comment type="caution">
    <text evidence="1">The sequence shown here is derived from an EMBL/GenBank/DDBJ whole genome shotgun (WGS) entry which is preliminary data.</text>
</comment>
<name>A0A7W9V2N1_9ACTN</name>
<proteinExistence type="predicted"/>
<dbReference type="EMBL" id="JACHJL010000035">
    <property type="protein sequence ID" value="MBB5940142.1"/>
    <property type="molecule type" value="Genomic_DNA"/>
</dbReference>
<dbReference type="RefSeq" id="WP_184580049.1">
    <property type="nucleotide sequence ID" value="NZ_JACHJL010000035.1"/>
</dbReference>
<keyword evidence="2" id="KW-1185">Reference proteome</keyword>